<evidence type="ECO:0000256" key="2">
    <source>
        <dbReference type="ARBA" id="ARBA00012438"/>
    </source>
</evidence>
<feature type="transmembrane region" description="Helical" evidence="6">
    <location>
        <begin position="12"/>
        <end position="30"/>
    </location>
</feature>
<keyword evidence="9" id="KW-1185">Reference proteome</keyword>
<dbReference type="Pfam" id="PF02518">
    <property type="entry name" value="HATPase_c"/>
    <property type="match status" value="1"/>
</dbReference>
<dbReference type="PANTHER" id="PTHR43547">
    <property type="entry name" value="TWO-COMPONENT HISTIDINE KINASE"/>
    <property type="match status" value="1"/>
</dbReference>
<dbReference type="Proteomes" id="UP000236311">
    <property type="component" value="Unassembled WGS sequence"/>
</dbReference>
<comment type="catalytic activity">
    <reaction evidence="1">
        <text>ATP + protein L-histidine = ADP + protein N-phospho-L-histidine.</text>
        <dbReference type="EC" id="2.7.13.3"/>
    </reaction>
</comment>
<dbReference type="EMBL" id="OFSM01000040">
    <property type="protein sequence ID" value="SOY32152.1"/>
    <property type="molecule type" value="Genomic_DNA"/>
</dbReference>
<feature type="domain" description="Histidine kinase" evidence="7">
    <location>
        <begin position="219"/>
        <end position="436"/>
    </location>
</feature>
<reference evidence="8 9" key="1">
    <citation type="submission" date="2018-01" db="EMBL/GenBank/DDBJ databases">
        <authorList>
            <person name="Gaut B.S."/>
            <person name="Morton B.R."/>
            <person name="Clegg M.T."/>
            <person name="Duvall M.R."/>
        </authorList>
    </citation>
    <scope>NUCLEOTIDE SEQUENCE [LARGE SCALE GENOMIC DNA]</scope>
    <source>
        <strain evidence="8">GP69</strain>
    </source>
</reference>
<dbReference type="InterPro" id="IPR004358">
    <property type="entry name" value="Sig_transdc_His_kin-like_C"/>
</dbReference>
<dbReference type="GO" id="GO:0000155">
    <property type="term" value="F:phosphorelay sensor kinase activity"/>
    <property type="evidence" value="ECO:0007669"/>
    <property type="project" value="InterPro"/>
</dbReference>
<dbReference type="InterPro" id="IPR005467">
    <property type="entry name" value="His_kinase_dom"/>
</dbReference>
<dbReference type="SMART" id="SM00387">
    <property type="entry name" value="HATPase_c"/>
    <property type="match status" value="1"/>
</dbReference>
<dbReference type="InterPro" id="IPR003661">
    <property type="entry name" value="HisK_dim/P_dom"/>
</dbReference>
<evidence type="ECO:0000256" key="6">
    <source>
        <dbReference type="SAM" id="Phobius"/>
    </source>
</evidence>
<dbReference type="SMART" id="SM00388">
    <property type="entry name" value="HisKA"/>
    <property type="match status" value="1"/>
</dbReference>
<dbReference type="PRINTS" id="PR00344">
    <property type="entry name" value="BCTRLSENSOR"/>
</dbReference>
<dbReference type="OrthoDB" id="9813151at2"/>
<keyword evidence="8" id="KW-0808">Transferase</keyword>
<keyword evidence="6" id="KW-0812">Transmembrane</keyword>
<keyword evidence="5" id="KW-0902">Two-component regulatory system</keyword>
<feature type="transmembrane region" description="Helical" evidence="6">
    <location>
        <begin position="143"/>
        <end position="162"/>
    </location>
</feature>
<dbReference type="RefSeq" id="WP_103242115.1">
    <property type="nucleotide sequence ID" value="NZ_JANJZD010000044.1"/>
</dbReference>
<dbReference type="Gene3D" id="3.30.565.10">
    <property type="entry name" value="Histidine kinase-like ATPase, C-terminal domain"/>
    <property type="match status" value="1"/>
</dbReference>
<dbReference type="PANTHER" id="PTHR43547:SF2">
    <property type="entry name" value="HYBRID SIGNAL TRANSDUCTION HISTIDINE KINASE C"/>
    <property type="match status" value="1"/>
</dbReference>
<sequence length="437" mass="49860">MVKRLKRNLHILLIGSLMLVFTIVFCLLIHQNIKEKRKNSIAYLNRMASMLIFSMEKNSDYREILSDYENSSWLHYSFRLFSDTDSFLYQSENLEDCSAIIDTFLDTLQHHSGYALSPLELKDCVSSGQSAAYTISMPDRKNYDCIFCEIVTGYGITYGLFIVKESDSFASLLLPELKFYICIWLGVFLFIIFLSRILTRITVKPTEAAIQSQKDFIAAVSHECKAPLAAILSSAEMIAAIPDTPDTVKDHIHVIDLEVSRMSRLIGDLLLLSSIDAGNWSFRMEEINIDTLLINLYTKYEQICKKKNILLQLNIPDECYPPFYSDTDRLNQIISIFLDNAVSYSLPESEISLNASVEKNKLTITVIDHGIGINDKDKPFIFNRFFQCDKSRTQREHFGLGLSIANELVNKLEGKIWLFDTAGGGCTFKIFIPLKQQ</sequence>
<dbReference type="InterPro" id="IPR003594">
    <property type="entry name" value="HATPase_dom"/>
</dbReference>
<protein>
    <recommendedName>
        <fullName evidence="2">histidine kinase</fullName>
        <ecNumber evidence="2">2.7.13.3</ecNumber>
    </recommendedName>
</protein>
<organism evidence="8 9">
    <name type="scientific">Acetatifactor muris</name>
    <dbReference type="NCBI Taxonomy" id="879566"/>
    <lineage>
        <taxon>Bacteria</taxon>
        <taxon>Bacillati</taxon>
        <taxon>Bacillota</taxon>
        <taxon>Clostridia</taxon>
        <taxon>Lachnospirales</taxon>
        <taxon>Lachnospiraceae</taxon>
        <taxon>Acetatifactor</taxon>
    </lineage>
</organism>
<evidence type="ECO:0000256" key="1">
    <source>
        <dbReference type="ARBA" id="ARBA00000085"/>
    </source>
</evidence>
<keyword evidence="3" id="KW-0597">Phosphoprotein</keyword>
<dbReference type="InterPro" id="IPR036890">
    <property type="entry name" value="HATPase_C_sf"/>
</dbReference>
<name>A0A2K4ZP49_9FIRM</name>
<evidence type="ECO:0000313" key="9">
    <source>
        <dbReference type="Proteomes" id="UP000236311"/>
    </source>
</evidence>
<dbReference type="SUPFAM" id="SSF47384">
    <property type="entry name" value="Homodimeric domain of signal transducing histidine kinase"/>
    <property type="match status" value="1"/>
</dbReference>
<keyword evidence="6" id="KW-1133">Transmembrane helix</keyword>
<gene>
    <name evidence="8" type="primary">yycG_4</name>
    <name evidence="8" type="ORF">AMURIS_04905</name>
</gene>
<dbReference type="CDD" id="cd00082">
    <property type="entry name" value="HisKA"/>
    <property type="match status" value="1"/>
</dbReference>
<accession>A0A2K4ZP49</accession>
<dbReference type="AlphaFoldDB" id="A0A2K4ZP49"/>
<feature type="transmembrane region" description="Helical" evidence="6">
    <location>
        <begin position="177"/>
        <end position="194"/>
    </location>
</feature>
<evidence type="ECO:0000259" key="7">
    <source>
        <dbReference type="PROSITE" id="PS50109"/>
    </source>
</evidence>
<dbReference type="SUPFAM" id="SSF55874">
    <property type="entry name" value="ATPase domain of HSP90 chaperone/DNA topoisomerase II/histidine kinase"/>
    <property type="match status" value="1"/>
</dbReference>
<evidence type="ECO:0000313" key="8">
    <source>
        <dbReference type="EMBL" id="SOY32152.1"/>
    </source>
</evidence>
<evidence type="ECO:0000256" key="5">
    <source>
        <dbReference type="ARBA" id="ARBA00023012"/>
    </source>
</evidence>
<dbReference type="Pfam" id="PF00512">
    <property type="entry name" value="HisKA"/>
    <property type="match status" value="1"/>
</dbReference>
<keyword evidence="6" id="KW-0472">Membrane</keyword>
<proteinExistence type="predicted"/>
<evidence type="ECO:0000256" key="4">
    <source>
        <dbReference type="ARBA" id="ARBA00022777"/>
    </source>
</evidence>
<evidence type="ECO:0000256" key="3">
    <source>
        <dbReference type="ARBA" id="ARBA00022553"/>
    </source>
</evidence>
<dbReference type="InterPro" id="IPR036097">
    <property type="entry name" value="HisK_dim/P_sf"/>
</dbReference>
<dbReference type="Gene3D" id="1.10.287.130">
    <property type="match status" value="1"/>
</dbReference>
<dbReference type="EC" id="2.7.13.3" evidence="2"/>
<keyword evidence="4 8" id="KW-0418">Kinase</keyword>
<dbReference type="PROSITE" id="PS50109">
    <property type="entry name" value="HIS_KIN"/>
    <property type="match status" value="1"/>
</dbReference>